<dbReference type="AlphaFoldDB" id="A0A2V1DPM6"/>
<dbReference type="OrthoDB" id="4676at2759"/>
<dbReference type="Gene3D" id="3.40.630.10">
    <property type="entry name" value="Zn peptidases"/>
    <property type="match status" value="1"/>
</dbReference>
<keyword evidence="5" id="KW-1185">Reference proteome</keyword>
<dbReference type="SUPFAM" id="SSF55031">
    <property type="entry name" value="Bacterial exopeptidase dimerisation domain"/>
    <property type="match status" value="1"/>
</dbReference>
<evidence type="ECO:0000313" key="5">
    <source>
        <dbReference type="Proteomes" id="UP000244855"/>
    </source>
</evidence>
<reference evidence="4 5" key="1">
    <citation type="journal article" date="2018" name="Sci. Rep.">
        <title>Comparative genomics provides insights into the lifestyle and reveals functional heterogeneity of dark septate endophytic fungi.</title>
        <authorList>
            <person name="Knapp D.G."/>
            <person name="Nemeth J.B."/>
            <person name="Barry K."/>
            <person name="Hainaut M."/>
            <person name="Henrissat B."/>
            <person name="Johnson J."/>
            <person name="Kuo A."/>
            <person name="Lim J.H.P."/>
            <person name="Lipzen A."/>
            <person name="Nolan M."/>
            <person name="Ohm R.A."/>
            <person name="Tamas L."/>
            <person name="Grigoriev I.V."/>
            <person name="Spatafora J.W."/>
            <person name="Nagy L.G."/>
            <person name="Kovacs G.M."/>
        </authorList>
    </citation>
    <scope>NUCLEOTIDE SEQUENCE [LARGE SCALE GENOMIC DNA]</scope>
    <source>
        <strain evidence="4 5">DSE2036</strain>
    </source>
</reference>
<dbReference type="InterPro" id="IPR036264">
    <property type="entry name" value="Bact_exopeptidase_dim_dom"/>
</dbReference>
<evidence type="ECO:0000256" key="1">
    <source>
        <dbReference type="ARBA" id="ARBA00006247"/>
    </source>
</evidence>
<dbReference type="EMBL" id="KZ805396">
    <property type="protein sequence ID" value="PVH99239.1"/>
    <property type="molecule type" value="Genomic_DNA"/>
</dbReference>
<name>A0A2V1DPM6_9PLEO</name>
<dbReference type="CDD" id="cd03884">
    <property type="entry name" value="M20_bAS"/>
    <property type="match status" value="1"/>
</dbReference>
<dbReference type="PANTHER" id="PTHR32494">
    <property type="entry name" value="ALLANTOATE DEIMINASE-RELATED"/>
    <property type="match status" value="1"/>
</dbReference>
<dbReference type="PANTHER" id="PTHR32494:SF5">
    <property type="entry name" value="ALLANTOATE AMIDOHYDROLASE"/>
    <property type="match status" value="1"/>
</dbReference>
<comment type="similarity">
    <text evidence="1">Belongs to the peptidase M20A family.</text>
</comment>
<dbReference type="InterPro" id="IPR002933">
    <property type="entry name" value="Peptidase_M20"/>
</dbReference>
<dbReference type="Pfam" id="PF01546">
    <property type="entry name" value="Peptidase_M20"/>
    <property type="match status" value="1"/>
</dbReference>
<organism evidence="4 5">
    <name type="scientific">Periconia macrospinosa</name>
    <dbReference type="NCBI Taxonomy" id="97972"/>
    <lineage>
        <taxon>Eukaryota</taxon>
        <taxon>Fungi</taxon>
        <taxon>Dikarya</taxon>
        <taxon>Ascomycota</taxon>
        <taxon>Pezizomycotina</taxon>
        <taxon>Dothideomycetes</taxon>
        <taxon>Pleosporomycetidae</taxon>
        <taxon>Pleosporales</taxon>
        <taxon>Massarineae</taxon>
        <taxon>Periconiaceae</taxon>
        <taxon>Periconia</taxon>
    </lineage>
</organism>
<sequence length="527" mass="57431">MAWAFPNLGFRFALQRIVAKRRVSPSLTAAGARVAARRGILTCTNKRPLICGDRQQQGLRNDAVVLQKKAFLGSQIRRLHTKEMNEEQLSSLKVDQKRLMEDLHYTCQWGTGEKWGEAPTETGMARLALSDTDKQARDWFVETAKELGCNVTVDAMGNTFAVRPGLNNDKPPTFAGSHLDTQPTGGRYDGILGIHAGIEMLKVLNDNWVETQFPVGVVNWTNEEGARFPMSMSASGVWAGSIPLEVAHNLREVHPGTATMASELSRISYLGNTPCSYTAMPMAAHFELHIEQGPLLEITNKKIGVVKGVQAYKWLTVKVRGRDTHTGTTDLKSRADALLTASKLILHSHKLATANGALASTGILNLKPGSTNTVPGEVTFSLDIRASKDETVAKMIDLVERDFPKIAAGEDIGALNEGCTPGLPLTVSITHDFDSPATYFHQRCIEAVNEAAHATLGPDGKSLVMEMTSGAGHDSVYASKRCPTSMIFVPCRDGVSHNPAEFTKEEDCALGAQVLLQSVLRFDRQRE</sequence>
<dbReference type="Gene3D" id="3.30.70.360">
    <property type="match status" value="1"/>
</dbReference>
<evidence type="ECO:0000313" key="4">
    <source>
        <dbReference type="EMBL" id="PVH99239.1"/>
    </source>
</evidence>
<accession>A0A2V1DPM6</accession>
<dbReference type="STRING" id="97972.A0A2V1DPM6"/>
<gene>
    <name evidence="4" type="ORF">DM02DRAFT_529492</name>
</gene>
<protein>
    <submittedName>
        <fullName evidence="4">N-carbamoyl-L-amino acid hydrolase</fullName>
    </submittedName>
</protein>
<feature type="domain" description="Peptidase M20 dimerisation" evidence="3">
    <location>
        <begin position="312"/>
        <end position="405"/>
    </location>
</feature>
<proteinExistence type="inferred from homology"/>
<dbReference type="Pfam" id="PF07687">
    <property type="entry name" value="M20_dimer"/>
    <property type="match status" value="1"/>
</dbReference>
<dbReference type="Proteomes" id="UP000244855">
    <property type="component" value="Unassembled WGS sequence"/>
</dbReference>
<dbReference type="InterPro" id="IPR011650">
    <property type="entry name" value="Peptidase_M20_dimer"/>
</dbReference>
<dbReference type="NCBIfam" id="TIGR01879">
    <property type="entry name" value="hydantase"/>
    <property type="match status" value="1"/>
</dbReference>
<evidence type="ECO:0000259" key="3">
    <source>
        <dbReference type="Pfam" id="PF07687"/>
    </source>
</evidence>
<evidence type="ECO:0000256" key="2">
    <source>
        <dbReference type="ARBA" id="ARBA00022801"/>
    </source>
</evidence>
<dbReference type="InterPro" id="IPR010158">
    <property type="entry name" value="Amidase_Cbmase"/>
</dbReference>
<dbReference type="GO" id="GO:0016813">
    <property type="term" value="F:hydrolase activity, acting on carbon-nitrogen (but not peptide) bonds, in linear amidines"/>
    <property type="evidence" value="ECO:0007669"/>
    <property type="project" value="InterPro"/>
</dbReference>
<dbReference type="SUPFAM" id="SSF53187">
    <property type="entry name" value="Zn-dependent exopeptidases"/>
    <property type="match status" value="1"/>
</dbReference>
<keyword evidence="2 4" id="KW-0378">Hydrolase</keyword>